<evidence type="ECO:0000259" key="2">
    <source>
        <dbReference type="PROSITE" id="PS50004"/>
    </source>
</evidence>
<dbReference type="InterPro" id="IPR035892">
    <property type="entry name" value="C2_domain_sf"/>
</dbReference>
<dbReference type="PANTHER" id="PTHR31208:SF2">
    <property type="entry name" value="DOMAIN-CONTAINING PROTEIN, PUTATIVE, EXPRESSED-RELATED"/>
    <property type="match status" value="1"/>
</dbReference>
<evidence type="ECO:0000313" key="4">
    <source>
        <dbReference type="Proteomes" id="UP000825935"/>
    </source>
</evidence>
<organism evidence="3 4">
    <name type="scientific">Ceratopteris richardii</name>
    <name type="common">Triangle waterfern</name>
    <dbReference type="NCBI Taxonomy" id="49495"/>
    <lineage>
        <taxon>Eukaryota</taxon>
        <taxon>Viridiplantae</taxon>
        <taxon>Streptophyta</taxon>
        <taxon>Embryophyta</taxon>
        <taxon>Tracheophyta</taxon>
        <taxon>Polypodiopsida</taxon>
        <taxon>Polypodiidae</taxon>
        <taxon>Polypodiales</taxon>
        <taxon>Pteridineae</taxon>
        <taxon>Pteridaceae</taxon>
        <taxon>Parkerioideae</taxon>
        <taxon>Ceratopteris</taxon>
    </lineage>
</organism>
<dbReference type="Proteomes" id="UP000825935">
    <property type="component" value="Chromosome 23"/>
</dbReference>
<feature type="domain" description="C2" evidence="2">
    <location>
        <begin position="27"/>
        <end position="159"/>
    </location>
</feature>
<evidence type="ECO:0000313" key="3">
    <source>
        <dbReference type="EMBL" id="KAH7302666.1"/>
    </source>
</evidence>
<name>A0A8T2S1Q5_CERRI</name>
<dbReference type="AlphaFoldDB" id="A0A8T2S1Q5"/>
<gene>
    <name evidence="3" type="ORF">KP509_23G081900</name>
</gene>
<comment type="caution">
    <text evidence="3">The sequence shown here is derived from an EMBL/GenBank/DDBJ whole genome shotgun (WGS) entry which is preliminary data.</text>
</comment>
<feature type="compositionally biased region" description="Polar residues" evidence="1">
    <location>
        <begin position="263"/>
        <end position="279"/>
    </location>
</feature>
<reference evidence="3 4" key="1">
    <citation type="submission" date="2021-08" db="EMBL/GenBank/DDBJ databases">
        <title>WGS assembly of Ceratopteris richardii.</title>
        <authorList>
            <person name="Marchant D.B."/>
            <person name="Chen G."/>
            <person name="Jenkins J."/>
            <person name="Shu S."/>
            <person name="Leebens-Mack J."/>
            <person name="Grimwood J."/>
            <person name="Schmutz J."/>
            <person name="Soltis P."/>
            <person name="Soltis D."/>
            <person name="Chen Z.-H."/>
        </authorList>
    </citation>
    <scope>NUCLEOTIDE SEQUENCE [LARGE SCALE GENOMIC DNA]</scope>
    <source>
        <strain evidence="3">Whitten #5841</strain>
        <tissue evidence="3">Leaf</tissue>
    </source>
</reference>
<dbReference type="Gene3D" id="2.60.40.150">
    <property type="entry name" value="C2 domain"/>
    <property type="match status" value="1"/>
</dbReference>
<keyword evidence="4" id="KW-1185">Reference proteome</keyword>
<proteinExistence type="predicted"/>
<dbReference type="SUPFAM" id="SSF49562">
    <property type="entry name" value="C2 domain (Calcium/lipid-binding domain, CaLB)"/>
    <property type="match status" value="1"/>
</dbReference>
<dbReference type="OrthoDB" id="270970at2759"/>
<sequence length="485" mass="53361">MANHTSCWTLANSSIRCDSNGTTLQQHSGESLLSKESPHCEGGLITETARKDDGILHVTIHEAKHIHNLCIYGNQDVYAKFLLTHSQDAVYPTRPVKAGDQNPVFNESLEIPLTGHDSILRCELWMMSCARNYMEDQLLGFVLVPLKALYGQGKQSLEYCLTSTDFFYTPAGTVHLSLCISDRNSVTSGELSPQTEVKTCPCPPCCAFPQVINCGGKSATQANMSKVEFLDLEAGAEDPHLVSIYYKMANGTSFEEEKESRNSVDYSSHAQCPNEQGNAHLSLPGEVHSASPKANDTSVDVSQIQVHVSLAGSVDDDDMADGKMKYNAMHAPLYFPALEDLSQVKEISNNIIRASDTDGVQAPSAAACVNKQFREIATEVTHEAVALNSAEVVSTCQTDRLVLSGNIPHGMGMAEPDRNVKQEHFVDLYLKSLQQFKDKVADMNFSLDINAQDLAALRSVQVDSKVLEMRRKEGYRLYYGSRAFY</sequence>
<dbReference type="Pfam" id="PF00168">
    <property type="entry name" value="C2"/>
    <property type="match status" value="1"/>
</dbReference>
<protein>
    <recommendedName>
        <fullName evidence="2">C2 domain-containing protein</fullName>
    </recommendedName>
</protein>
<dbReference type="SMART" id="SM00239">
    <property type="entry name" value="C2"/>
    <property type="match status" value="1"/>
</dbReference>
<accession>A0A8T2S1Q5</accession>
<dbReference type="EMBL" id="CM035428">
    <property type="protein sequence ID" value="KAH7302666.1"/>
    <property type="molecule type" value="Genomic_DNA"/>
</dbReference>
<dbReference type="CDD" id="cd00030">
    <property type="entry name" value="C2"/>
    <property type="match status" value="1"/>
</dbReference>
<evidence type="ECO:0000256" key="1">
    <source>
        <dbReference type="SAM" id="MobiDB-lite"/>
    </source>
</evidence>
<dbReference type="InterPro" id="IPR000008">
    <property type="entry name" value="C2_dom"/>
</dbReference>
<dbReference type="PROSITE" id="PS50004">
    <property type="entry name" value="C2"/>
    <property type="match status" value="1"/>
</dbReference>
<feature type="region of interest" description="Disordered" evidence="1">
    <location>
        <begin position="258"/>
        <end position="280"/>
    </location>
</feature>
<dbReference type="PANTHER" id="PTHR31208">
    <property type="entry name" value="EXPRESSED PROTEIN"/>
    <property type="match status" value="1"/>
</dbReference>